<dbReference type="RefSeq" id="WP_015106742.1">
    <property type="nucleotide sequence ID" value="NZ_AP026684.1"/>
</dbReference>
<dbReference type="Proteomes" id="UP000046090">
    <property type="component" value="Unassembled WGS sequence"/>
</dbReference>
<dbReference type="PANTHER" id="PTHR30294">
    <property type="entry name" value="MEMBRANE COMPONENT OF ABC TRANSPORTER YHHJ-RELATED"/>
    <property type="match status" value="1"/>
</dbReference>
<keyword evidence="8" id="KW-1185">Reference proteome</keyword>
<keyword evidence="4" id="KW-1133">Transmembrane helix</keyword>
<dbReference type="EMBL" id="CDMK01000003">
    <property type="protein sequence ID" value="CRI35105.1"/>
    <property type="molecule type" value="Genomic_DNA"/>
</dbReference>
<dbReference type="GO" id="GO:0005886">
    <property type="term" value="C:plasma membrane"/>
    <property type="evidence" value="ECO:0007669"/>
    <property type="project" value="UniProtKB-SubCell"/>
</dbReference>
<evidence type="ECO:0000256" key="5">
    <source>
        <dbReference type="ARBA" id="ARBA00023136"/>
    </source>
</evidence>
<dbReference type="Pfam" id="PF12698">
    <property type="entry name" value="ABC2_membrane_3"/>
    <property type="match status" value="1"/>
</dbReference>
<dbReference type="PANTHER" id="PTHR30294:SF46">
    <property type="entry name" value="ABC TRANSPORTER PERMEASE"/>
    <property type="match status" value="1"/>
</dbReference>
<keyword evidence="2" id="KW-1003">Cell membrane</keyword>
<evidence type="ECO:0000313" key="8">
    <source>
        <dbReference type="Proteomes" id="UP000046090"/>
    </source>
</evidence>
<keyword evidence="3" id="KW-0812">Transmembrane</keyword>
<dbReference type="InterPro" id="IPR013525">
    <property type="entry name" value="ABC2_TM"/>
</dbReference>
<feature type="domain" description="ABC-2 type transporter transmembrane" evidence="6">
    <location>
        <begin position="18"/>
        <end position="360"/>
    </location>
</feature>
<evidence type="ECO:0000256" key="4">
    <source>
        <dbReference type="ARBA" id="ARBA00022989"/>
    </source>
</evidence>
<sequence>MFRAIAVEFRQIFSHLGVLVVVIGGPLFYAFLYPLPYKNDIVTAQKIALVDQDHSHLSRQLTKMLEASQEVKIASYPSSMQEAKKLLEEEKIFGIVLIPRFFERHVYTSVPAKIELYANANYFLIYSTIGHATAKTVQALSQKLKIYKDLYLGEHATEHNLFDLQDIPLYNPSLGYLNYAIAHVFIFILHQTLLIGAGGITCANPRRFQGFVEALQTCLVRALCFTLIYTFHLLLYFGVLFPYYGVHIHAHPTELLLCGLVFLFAVSSFGVLMGAFASKPAHITQIVLVASLPLVFMMGFIWPSELMPAFLRLPLQLIPATHGISALVMLNQFAAPISAVLYDLCALVVLAVGSLLIGAWRMQRRDFATMRSQTKSKEV</sequence>
<reference evidence="8" key="1">
    <citation type="submission" date="2014-12" db="EMBL/GenBank/DDBJ databases">
        <authorList>
            <person name="Smet A."/>
        </authorList>
    </citation>
    <scope>NUCLEOTIDE SEQUENCE [LARGE SCALE GENOMIC DNA]</scope>
</reference>
<dbReference type="GeneID" id="76197581"/>
<accession>A0A0K2YDN3</accession>
<dbReference type="AlphaFoldDB" id="A0A0K2YDN3"/>
<organism evidence="7 8">
    <name type="scientific">Helicobacter heilmannii</name>
    <dbReference type="NCBI Taxonomy" id="35817"/>
    <lineage>
        <taxon>Bacteria</taxon>
        <taxon>Pseudomonadati</taxon>
        <taxon>Campylobacterota</taxon>
        <taxon>Epsilonproteobacteria</taxon>
        <taxon>Campylobacterales</taxon>
        <taxon>Helicobacteraceae</taxon>
        <taxon>Helicobacter</taxon>
    </lineage>
</organism>
<protein>
    <submittedName>
        <fullName evidence="7">ABC-type multidrug transport system, permease component</fullName>
    </submittedName>
</protein>
<evidence type="ECO:0000313" key="7">
    <source>
        <dbReference type="EMBL" id="CRI35105.1"/>
    </source>
</evidence>
<gene>
    <name evidence="7" type="ORF">HHE01_01030</name>
</gene>
<dbReference type="Gene3D" id="3.40.1710.10">
    <property type="entry name" value="abc type-2 transporter like domain"/>
    <property type="match status" value="1"/>
</dbReference>
<dbReference type="STRING" id="1216962.BN341_9680"/>
<keyword evidence="5" id="KW-0472">Membrane</keyword>
<dbReference type="OrthoDB" id="9811522at2"/>
<evidence type="ECO:0000259" key="6">
    <source>
        <dbReference type="Pfam" id="PF12698"/>
    </source>
</evidence>
<evidence type="ECO:0000256" key="1">
    <source>
        <dbReference type="ARBA" id="ARBA00004651"/>
    </source>
</evidence>
<dbReference type="GO" id="GO:0140359">
    <property type="term" value="F:ABC-type transporter activity"/>
    <property type="evidence" value="ECO:0007669"/>
    <property type="project" value="InterPro"/>
</dbReference>
<dbReference type="InterPro" id="IPR051449">
    <property type="entry name" value="ABC-2_transporter_component"/>
</dbReference>
<name>A0A0K2YDN3_HELHE</name>
<evidence type="ECO:0000256" key="2">
    <source>
        <dbReference type="ARBA" id="ARBA00022475"/>
    </source>
</evidence>
<proteinExistence type="predicted"/>
<comment type="subcellular location">
    <subcellularLocation>
        <location evidence="1">Cell membrane</location>
        <topology evidence="1">Multi-pass membrane protein</topology>
    </subcellularLocation>
</comment>
<evidence type="ECO:0000256" key="3">
    <source>
        <dbReference type="ARBA" id="ARBA00022692"/>
    </source>
</evidence>